<dbReference type="SUPFAM" id="SSF88713">
    <property type="entry name" value="Glycoside hydrolase/deacetylase"/>
    <property type="match status" value="1"/>
</dbReference>
<organism evidence="2 3">
    <name type="scientific">Limnoglobus roseus</name>
    <dbReference type="NCBI Taxonomy" id="2598579"/>
    <lineage>
        <taxon>Bacteria</taxon>
        <taxon>Pseudomonadati</taxon>
        <taxon>Planctomycetota</taxon>
        <taxon>Planctomycetia</taxon>
        <taxon>Gemmatales</taxon>
        <taxon>Gemmataceae</taxon>
        <taxon>Limnoglobus</taxon>
    </lineage>
</organism>
<dbReference type="OrthoDB" id="9763050at2"/>
<proteinExistence type="predicted"/>
<dbReference type="GO" id="GO:0005975">
    <property type="term" value="P:carbohydrate metabolic process"/>
    <property type="evidence" value="ECO:0007669"/>
    <property type="project" value="InterPro"/>
</dbReference>
<evidence type="ECO:0000313" key="3">
    <source>
        <dbReference type="Proteomes" id="UP000324974"/>
    </source>
</evidence>
<dbReference type="Gene3D" id="3.20.20.370">
    <property type="entry name" value="Glycoside hydrolase/deacetylase"/>
    <property type="match status" value="1"/>
</dbReference>
<gene>
    <name evidence="2" type="ORF">PX52LOC_02209</name>
</gene>
<feature type="domain" description="NodB homology" evidence="1">
    <location>
        <begin position="19"/>
        <end position="218"/>
    </location>
</feature>
<dbReference type="GO" id="GO:0016810">
    <property type="term" value="F:hydrolase activity, acting on carbon-nitrogen (but not peptide) bonds"/>
    <property type="evidence" value="ECO:0007669"/>
    <property type="project" value="InterPro"/>
</dbReference>
<dbReference type="Pfam" id="PF01522">
    <property type="entry name" value="Polysacc_deac_1"/>
    <property type="match status" value="1"/>
</dbReference>
<dbReference type="InterPro" id="IPR011330">
    <property type="entry name" value="Glyco_hydro/deAcase_b/a-brl"/>
</dbReference>
<dbReference type="EMBL" id="CP042425">
    <property type="protein sequence ID" value="QEL15294.1"/>
    <property type="molecule type" value="Genomic_DNA"/>
</dbReference>
<accession>A0A5C1ADV0</accession>
<evidence type="ECO:0000313" key="2">
    <source>
        <dbReference type="EMBL" id="QEL15294.1"/>
    </source>
</evidence>
<dbReference type="InterPro" id="IPR002509">
    <property type="entry name" value="NODB_dom"/>
</dbReference>
<reference evidence="3" key="1">
    <citation type="submission" date="2019-08" db="EMBL/GenBank/DDBJ databases">
        <title>Limnoglobus roseus gen. nov., sp. nov., a novel freshwater planctomycete with a giant genome from the family Gemmataceae.</title>
        <authorList>
            <person name="Kulichevskaya I.S."/>
            <person name="Naumoff D.G."/>
            <person name="Miroshnikov K."/>
            <person name="Ivanova A."/>
            <person name="Philippov D.A."/>
            <person name="Hakobyan A."/>
            <person name="Rijpstra I.C."/>
            <person name="Sinninghe Damste J.S."/>
            <person name="Liesack W."/>
            <person name="Dedysh S.N."/>
        </authorList>
    </citation>
    <scope>NUCLEOTIDE SEQUENCE [LARGE SCALE GENOMIC DNA]</scope>
    <source>
        <strain evidence="3">PX52</strain>
    </source>
</reference>
<dbReference type="PROSITE" id="PS51677">
    <property type="entry name" value="NODB"/>
    <property type="match status" value="1"/>
</dbReference>
<dbReference type="PANTHER" id="PTHR47561:SF1">
    <property type="entry name" value="POLYSACCHARIDE DEACETYLASE FAMILY PROTEIN (AFU_ORTHOLOGUE AFUA_6G05030)"/>
    <property type="match status" value="1"/>
</dbReference>
<sequence length="325" mass="36820">MTGGKPRASLSLDLDNKWSYLKTHGDAGWDKLPTYLPTVVPRVLKLLADHKLTITWFIVGQDAALDHHADTLRSITAAGHEVGNHSFHHEPWLHLYSREQIHDELSRTEDAIEKATGVRPTGFRGPGYSASEAVLEVLLERGYRFDASTFPTYLGPLARAYYFMTAKLSPEEKKKRAKLFGTIADGHRPLKPYRWETARGRLLEIPVTTLPLAKVPIHLSYLLYLGRFSRFAARNYFRTAMAFCRWAHVEPSILLHPLDFLGADDDGDLSFFPAMDRPANWKLELAAEVFDGLARHFQVLPMGRYAATLEGVKLPVRQPDFVRKS</sequence>
<dbReference type="PANTHER" id="PTHR47561">
    <property type="entry name" value="POLYSACCHARIDE DEACETYLASE FAMILY PROTEIN (AFU_ORTHOLOGUE AFUA_6G05030)"/>
    <property type="match status" value="1"/>
</dbReference>
<dbReference type="RefSeq" id="WP_149110119.1">
    <property type="nucleotide sequence ID" value="NZ_CP042425.1"/>
</dbReference>
<dbReference type="Proteomes" id="UP000324974">
    <property type="component" value="Chromosome"/>
</dbReference>
<protein>
    <submittedName>
        <fullName evidence="2">Putative beta/alpha-barrel-type carbohydrate esterase</fullName>
    </submittedName>
</protein>
<dbReference type="CDD" id="cd10940">
    <property type="entry name" value="CE4_PuuE_HpPgdA_like_1"/>
    <property type="match status" value="1"/>
</dbReference>
<keyword evidence="3" id="KW-1185">Reference proteome</keyword>
<name>A0A5C1ADV0_9BACT</name>
<dbReference type="KEGG" id="lrs:PX52LOC_02209"/>
<dbReference type="AlphaFoldDB" id="A0A5C1ADV0"/>
<evidence type="ECO:0000259" key="1">
    <source>
        <dbReference type="PROSITE" id="PS51677"/>
    </source>
</evidence>